<evidence type="ECO:0000256" key="1">
    <source>
        <dbReference type="SAM" id="MobiDB-lite"/>
    </source>
</evidence>
<reference evidence="2 3" key="1">
    <citation type="submission" date="2017-11" db="EMBL/GenBank/DDBJ databases">
        <title>De-novo sequencing of pomegranate (Punica granatum L.) genome.</title>
        <authorList>
            <person name="Akparov Z."/>
            <person name="Amiraslanov A."/>
            <person name="Hajiyeva S."/>
            <person name="Abbasov M."/>
            <person name="Kaur K."/>
            <person name="Hamwieh A."/>
            <person name="Solovyev V."/>
            <person name="Salamov A."/>
            <person name="Braich B."/>
            <person name="Kosarev P."/>
            <person name="Mahmoud A."/>
            <person name="Hajiyev E."/>
            <person name="Babayeva S."/>
            <person name="Izzatullayeva V."/>
            <person name="Mammadov A."/>
            <person name="Mammadov A."/>
            <person name="Sharifova S."/>
            <person name="Ojaghi J."/>
            <person name="Eynullazada K."/>
            <person name="Bayramov B."/>
            <person name="Abdulazimova A."/>
            <person name="Shahmuradov I."/>
        </authorList>
    </citation>
    <scope>NUCLEOTIDE SEQUENCE [LARGE SCALE GENOMIC DNA]</scope>
    <source>
        <strain evidence="3">cv. AG2017</strain>
        <tissue evidence="2">Leaf</tissue>
    </source>
</reference>
<feature type="region of interest" description="Disordered" evidence="1">
    <location>
        <begin position="1"/>
        <end position="34"/>
    </location>
</feature>
<comment type="caution">
    <text evidence="2">The sequence shown here is derived from an EMBL/GenBank/DDBJ whole genome shotgun (WGS) entry which is preliminary data.</text>
</comment>
<feature type="compositionally biased region" description="Basic and acidic residues" evidence="1">
    <location>
        <begin position="1"/>
        <end position="33"/>
    </location>
</feature>
<dbReference type="EMBL" id="PGOL01000318">
    <property type="protein sequence ID" value="PKI72684.1"/>
    <property type="molecule type" value="Genomic_DNA"/>
</dbReference>
<evidence type="ECO:0000313" key="3">
    <source>
        <dbReference type="Proteomes" id="UP000233551"/>
    </source>
</evidence>
<protein>
    <submittedName>
        <fullName evidence="2">Uncharacterized protein</fullName>
    </submittedName>
</protein>
<accession>A0A2I0KW34</accession>
<proteinExistence type="predicted"/>
<dbReference type="AlphaFoldDB" id="A0A2I0KW34"/>
<organism evidence="2 3">
    <name type="scientific">Punica granatum</name>
    <name type="common">Pomegranate</name>
    <dbReference type="NCBI Taxonomy" id="22663"/>
    <lineage>
        <taxon>Eukaryota</taxon>
        <taxon>Viridiplantae</taxon>
        <taxon>Streptophyta</taxon>
        <taxon>Embryophyta</taxon>
        <taxon>Tracheophyta</taxon>
        <taxon>Spermatophyta</taxon>
        <taxon>Magnoliopsida</taxon>
        <taxon>eudicotyledons</taxon>
        <taxon>Gunneridae</taxon>
        <taxon>Pentapetalae</taxon>
        <taxon>rosids</taxon>
        <taxon>malvids</taxon>
        <taxon>Myrtales</taxon>
        <taxon>Lythraceae</taxon>
        <taxon>Punica</taxon>
    </lineage>
</organism>
<dbReference type="Proteomes" id="UP000233551">
    <property type="component" value="Unassembled WGS sequence"/>
</dbReference>
<evidence type="ECO:0000313" key="2">
    <source>
        <dbReference type="EMBL" id="PKI72684.1"/>
    </source>
</evidence>
<gene>
    <name evidence="2" type="ORF">CRG98_006935</name>
</gene>
<name>A0A2I0KW34_PUNGR</name>
<sequence>MSDDSESHKSLKKGVEKLKDVEKGDNAGKKVDIPNHVSRKTLGVSELRGGLLSMGRADHFTYVSDSHRRLCGYMASEARLSIPYY</sequence>
<keyword evidence="3" id="KW-1185">Reference proteome</keyword>